<dbReference type="InterPro" id="IPR036209">
    <property type="entry name" value="YwmB-like_sf"/>
</dbReference>
<dbReference type="RefSeq" id="WP_117154909.1">
    <property type="nucleotide sequence ID" value="NZ_BMLG01000008.1"/>
</dbReference>
<protein>
    <recommendedName>
        <fullName evidence="4">TATA-box binding protein</fullName>
    </recommendedName>
</protein>
<keyword evidence="3" id="KW-1185">Reference proteome</keyword>
<dbReference type="OrthoDB" id="2962597at2"/>
<evidence type="ECO:0008006" key="4">
    <source>
        <dbReference type="Google" id="ProtNLM"/>
    </source>
</evidence>
<dbReference type="Pfam" id="PF08680">
    <property type="entry name" value="DUF1779"/>
    <property type="match status" value="1"/>
</dbReference>
<dbReference type="AlphaFoldDB" id="A0A917WVG0"/>
<comment type="caution">
    <text evidence="2">The sequence shown here is derived from an EMBL/GenBank/DDBJ whole genome shotgun (WGS) entry which is preliminary data.</text>
</comment>
<evidence type="ECO:0000313" key="3">
    <source>
        <dbReference type="Proteomes" id="UP000618460"/>
    </source>
</evidence>
<dbReference type="Gene3D" id="3.30.2030.10">
    <property type="entry name" value="YwmB-like"/>
    <property type="match status" value="1"/>
</dbReference>
<dbReference type="EMBL" id="BMLG01000008">
    <property type="protein sequence ID" value="GGM32508.1"/>
    <property type="molecule type" value="Genomic_DNA"/>
</dbReference>
<keyword evidence="1" id="KW-0732">Signal</keyword>
<dbReference type="Proteomes" id="UP000618460">
    <property type="component" value="Unassembled WGS sequence"/>
</dbReference>
<gene>
    <name evidence="2" type="ORF">GCM10011351_18220</name>
</gene>
<reference evidence="2" key="1">
    <citation type="journal article" date="2014" name="Int. J. Syst. Evol. Microbiol.">
        <title>Complete genome sequence of Corynebacterium casei LMG S-19264T (=DSM 44701T), isolated from a smear-ripened cheese.</title>
        <authorList>
            <consortium name="US DOE Joint Genome Institute (JGI-PGF)"/>
            <person name="Walter F."/>
            <person name="Albersmeier A."/>
            <person name="Kalinowski J."/>
            <person name="Ruckert C."/>
        </authorList>
    </citation>
    <scope>NUCLEOTIDE SEQUENCE</scope>
    <source>
        <strain evidence="2">CGMCC 1.6333</strain>
    </source>
</reference>
<name>A0A917WVG0_9BACI</name>
<reference evidence="2" key="2">
    <citation type="submission" date="2020-09" db="EMBL/GenBank/DDBJ databases">
        <authorList>
            <person name="Sun Q."/>
            <person name="Zhou Y."/>
        </authorList>
    </citation>
    <scope>NUCLEOTIDE SEQUENCE</scope>
    <source>
        <strain evidence="2">CGMCC 1.6333</strain>
    </source>
</reference>
<feature type="signal peptide" evidence="1">
    <location>
        <begin position="1"/>
        <end position="21"/>
    </location>
</feature>
<dbReference type="SUPFAM" id="SSF143842">
    <property type="entry name" value="YwmB-like"/>
    <property type="match status" value="1"/>
</dbReference>
<proteinExistence type="predicted"/>
<accession>A0A917WVG0</accession>
<dbReference type="InterPro" id="IPR014794">
    <property type="entry name" value="DUF1779"/>
</dbReference>
<organism evidence="2 3">
    <name type="scientific">Paraliobacillus quinghaiensis</name>
    <dbReference type="NCBI Taxonomy" id="470815"/>
    <lineage>
        <taxon>Bacteria</taxon>
        <taxon>Bacillati</taxon>
        <taxon>Bacillota</taxon>
        <taxon>Bacilli</taxon>
        <taxon>Bacillales</taxon>
        <taxon>Bacillaceae</taxon>
        <taxon>Paraliobacillus</taxon>
    </lineage>
</organism>
<sequence>MNKNKRIVMVLVLLITMTAQIQVTAVNKSSILELVDLMEIVEEQDMQVSNWQVRLKETFEKQELSAIIHNINQAGFSKTYTIEESDQMIKYIYPPLKNEHTAESLIIVVAKQHETAEVIYTIESTGNGTFQEVFVKNRIRNVMEELFSENMTKLTCVISEADDNIRSDYFFETIKENLRVQELNRLHEKDFIVISGYTEKWDATIPIWDEQMNVQVAARNDANGKTTFTLGTPILTNEY</sequence>
<evidence type="ECO:0000256" key="1">
    <source>
        <dbReference type="SAM" id="SignalP"/>
    </source>
</evidence>
<dbReference type="Gene3D" id="3.30.360.40">
    <property type="entry name" value="YwmB-like"/>
    <property type="match status" value="1"/>
</dbReference>
<feature type="chain" id="PRO_5038766775" description="TATA-box binding protein" evidence="1">
    <location>
        <begin position="22"/>
        <end position="239"/>
    </location>
</feature>
<evidence type="ECO:0000313" key="2">
    <source>
        <dbReference type="EMBL" id="GGM32508.1"/>
    </source>
</evidence>